<evidence type="ECO:0000259" key="3">
    <source>
        <dbReference type="Pfam" id="PF18935"/>
    </source>
</evidence>
<reference evidence="4 5" key="1">
    <citation type="submission" date="2020-04" db="EMBL/GenBank/DDBJ databases">
        <title>Hymenobacter polaris sp. nov., isolated from Arctic soil.</title>
        <authorList>
            <person name="Dahal R.H."/>
        </authorList>
    </citation>
    <scope>NUCLEOTIDE SEQUENCE [LARGE SCALE GENOMIC DNA]</scope>
    <source>
        <strain evidence="4 5">RP-2-7</strain>
    </source>
</reference>
<sequence>MKTIENVAAARRGRLGWVLALLLAWAASPALGQVLPTNPNGTMVNPAVPIVRPDTATVRKPTKKQKREQAAADSARRTEKLFGLRLTKPAKAGFLAIAPGGGQIYNKKYWKLPIVYGLVGGLGYWIYYQQRLYKQFSFANGTVAYTDATGQLITRAKQITDSKLFGDSDSERQLQAQLATASTDNPAAITNSLISARRFRDLSILLSAVGYSLTVLDAVVDAHLSEFDVSDDLSLRWQPAALPVPGQAAFAPGLMLTLHARK</sequence>
<evidence type="ECO:0000256" key="2">
    <source>
        <dbReference type="SAM" id="SignalP"/>
    </source>
</evidence>
<dbReference type="Pfam" id="PF18935">
    <property type="entry name" value="DUF5683"/>
    <property type="match status" value="1"/>
</dbReference>
<dbReference type="EMBL" id="JABBGH010000003">
    <property type="protein sequence ID" value="NML67515.1"/>
    <property type="molecule type" value="Genomic_DNA"/>
</dbReference>
<keyword evidence="1" id="KW-1133">Transmembrane helix</keyword>
<feature type="chain" id="PRO_5031357967" description="DUF5683 domain-containing protein" evidence="2">
    <location>
        <begin position="33"/>
        <end position="262"/>
    </location>
</feature>
<keyword evidence="5" id="KW-1185">Reference proteome</keyword>
<evidence type="ECO:0000313" key="5">
    <source>
        <dbReference type="Proteomes" id="UP000559626"/>
    </source>
</evidence>
<comment type="caution">
    <text evidence="4">The sequence shown here is derived from an EMBL/GenBank/DDBJ whole genome shotgun (WGS) entry which is preliminary data.</text>
</comment>
<dbReference type="AlphaFoldDB" id="A0A7Y0FPG1"/>
<keyword evidence="1" id="KW-0472">Membrane</keyword>
<feature type="transmembrane region" description="Helical" evidence="1">
    <location>
        <begin position="109"/>
        <end position="128"/>
    </location>
</feature>
<organism evidence="4 5">
    <name type="scientific">Hymenobacter polaris</name>
    <dbReference type="NCBI Taxonomy" id="2682546"/>
    <lineage>
        <taxon>Bacteria</taxon>
        <taxon>Pseudomonadati</taxon>
        <taxon>Bacteroidota</taxon>
        <taxon>Cytophagia</taxon>
        <taxon>Cytophagales</taxon>
        <taxon>Hymenobacteraceae</taxon>
        <taxon>Hymenobacter</taxon>
    </lineage>
</organism>
<protein>
    <recommendedName>
        <fullName evidence="3">DUF5683 domain-containing protein</fullName>
    </recommendedName>
</protein>
<feature type="domain" description="DUF5683" evidence="3">
    <location>
        <begin position="87"/>
        <end position="258"/>
    </location>
</feature>
<keyword evidence="2" id="KW-0732">Signal</keyword>
<proteinExistence type="predicted"/>
<dbReference type="InterPro" id="IPR043738">
    <property type="entry name" value="DUF5683"/>
</dbReference>
<gene>
    <name evidence="4" type="ORF">HHL22_20120</name>
</gene>
<evidence type="ECO:0000256" key="1">
    <source>
        <dbReference type="SAM" id="Phobius"/>
    </source>
</evidence>
<accession>A0A7Y0FPG1</accession>
<name>A0A7Y0FPG1_9BACT</name>
<dbReference type="RefSeq" id="WP_169533173.1">
    <property type="nucleotide sequence ID" value="NZ_JABBGH010000003.1"/>
</dbReference>
<evidence type="ECO:0000313" key="4">
    <source>
        <dbReference type="EMBL" id="NML67515.1"/>
    </source>
</evidence>
<dbReference type="Proteomes" id="UP000559626">
    <property type="component" value="Unassembled WGS sequence"/>
</dbReference>
<keyword evidence="1" id="KW-0812">Transmembrane</keyword>
<feature type="signal peptide" evidence="2">
    <location>
        <begin position="1"/>
        <end position="32"/>
    </location>
</feature>